<name>A0A4Q2AD03_9BURK</name>
<gene>
    <name evidence="2" type="ORF">D1006_20090</name>
</gene>
<dbReference type="PANTHER" id="PTHR43441:SF11">
    <property type="entry name" value="RIBOSOMAL-PROTEIN-SERINE ACETYLTRANSFERASE"/>
    <property type="match status" value="1"/>
</dbReference>
<dbReference type="GO" id="GO:0008999">
    <property type="term" value="F:protein-N-terminal-alanine acetyltransferase activity"/>
    <property type="evidence" value="ECO:0007669"/>
    <property type="project" value="TreeGrafter"/>
</dbReference>
<dbReference type="Gene3D" id="3.40.630.30">
    <property type="match status" value="1"/>
</dbReference>
<dbReference type="Proteomes" id="UP000289650">
    <property type="component" value="Unassembled WGS sequence"/>
</dbReference>
<dbReference type="PANTHER" id="PTHR43441">
    <property type="entry name" value="RIBOSOMAL-PROTEIN-SERINE ACETYLTRANSFERASE"/>
    <property type="match status" value="1"/>
</dbReference>
<feature type="domain" description="N-acetyltransferase" evidence="1">
    <location>
        <begin position="14"/>
        <end position="179"/>
    </location>
</feature>
<evidence type="ECO:0000313" key="3">
    <source>
        <dbReference type="Proteomes" id="UP000289650"/>
    </source>
</evidence>
<comment type="caution">
    <text evidence="2">The sequence shown here is derived from an EMBL/GenBank/DDBJ whole genome shotgun (WGS) entry which is preliminary data.</text>
</comment>
<dbReference type="GO" id="GO:0005737">
    <property type="term" value="C:cytoplasm"/>
    <property type="evidence" value="ECO:0007669"/>
    <property type="project" value="TreeGrafter"/>
</dbReference>
<sequence length="183" mass="20774">MPMFESVTLDTPRLFLRPLREADAHALFDLWSDAEAMRYFSFSPMTHIEQAAERVARNLKTSASGQDLICVLELRESGETLGECVLFHANEQCRRAEIGFSLRRTYWSGGYMREAASAMIDHAFDTLRLNRLEADIDPRNAASARLLERLGFAREGLLRERWIVGDEVSDSALYGLLASDRRG</sequence>
<evidence type="ECO:0000313" key="2">
    <source>
        <dbReference type="EMBL" id="RXV67566.1"/>
    </source>
</evidence>
<keyword evidence="2" id="KW-0808">Transferase</keyword>
<reference evidence="2 3" key="1">
    <citation type="submission" date="2018-08" db="EMBL/GenBank/DDBJ databases">
        <title>Mountain-cultivated ginseng endophyte, Burkholderia stabilis and its activity against ginseng root rot disease.</title>
        <authorList>
            <person name="Tapan Kumar M."/>
            <person name="Bae H."/>
            <person name="Shanmugam G."/>
            <person name="Jeon J."/>
        </authorList>
    </citation>
    <scope>NUCLEOTIDE SEQUENCE [LARGE SCALE GENOMIC DNA]</scope>
    <source>
        <strain evidence="2 3">EB159</strain>
    </source>
</reference>
<dbReference type="InterPro" id="IPR000182">
    <property type="entry name" value="GNAT_dom"/>
</dbReference>
<dbReference type="SUPFAM" id="SSF55729">
    <property type="entry name" value="Acyl-CoA N-acyltransferases (Nat)"/>
    <property type="match status" value="1"/>
</dbReference>
<dbReference type="RefSeq" id="WP_129517299.1">
    <property type="nucleotide sequence ID" value="NZ_QWEX01000002.1"/>
</dbReference>
<dbReference type="OrthoDB" id="9801656at2"/>
<dbReference type="EMBL" id="QWEX01000002">
    <property type="protein sequence ID" value="RXV67566.1"/>
    <property type="molecule type" value="Genomic_DNA"/>
</dbReference>
<dbReference type="InterPro" id="IPR016181">
    <property type="entry name" value="Acyl_CoA_acyltransferase"/>
</dbReference>
<protein>
    <submittedName>
        <fullName evidence="2">N-acetyltransferase</fullName>
    </submittedName>
</protein>
<organism evidence="2 3">
    <name type="scientific">Burkholderia stabilis</name>
    <dbReference type="NCBI Taxonomy" id="95485"/>
    <lineage>
        <taxon>Bacteria</taxon>
        <taxon>Pseudomonadati</taxon>
        <taxon>Pseudomonadota</taxon>
        <taxon>Betaproteobacteria</taxon>
        <taxon>Burkholderiales</taxon>
        <taxon>Burkholderiaceae</taxon>
        <taxon>Burkholderia</taxon>
        <taxon>Burkholderia cepacia complex</taxon>
    </lineage>
</organism>
<accession>A0A4Q2AD03</accession>
<dbReference type="AlphaFoldDB" id="A0A4Q2AD03"/>
<dbReference type="GO" id="GO:1990189">
    <property type="term" value="F:protein N-terminal-serine acetyltransferase activity"/>
    <property type="evidence" value="ECO:0007669"/>
    <property type="project" value="TreeGrafter"/>
</dbReference>
<dbReference type="PROSITE" id="PS51186">
    <property type="entry name" value="GNAT"/>
    <property type="match status" value="1"/>
</dbReference>
<dbReference type="InterPro" id="IPR051908">
    <property type="entry name" value="Ribosomal_N-acetyltransferase"/>
</dbReference>
<evidence type="ECO:0000259" key="1">
    <source>
        <dbReference type="PROSITE" id="PS51186"/>
    </source>
</evidence>
<proteinExistence type="predicted"/>
<dbReference type="Pfam" id="PF13302">
    <property type="entry name" value="Acetyltransf_3"/>
    <property type="match status" value="1"/>
</dbReference>